<protein>
    <submittedName>
        <fullName evidence="3">Uncharacterized protein</fullName>
    </submittedName>
</protein>
<gene>
    <name evidence="3" type="ORF">AZE42_02089</name>
</gene>
<dbReference type="InterPro" id="IPR045111">
    <property type="entry name" value="Vps41/Vps8"/>
</dbReference>
<sequence>ELFVGTLLSWADRILSFVEQGDFLSAIELTRTYYTGEAPGNRNGLPEDPEERQTVIGDKMHDLMVASSRYAFSEDRMTDGTHASLDGRGVDVTSLFEDLVATCARACIALDDFDFLFEELFQQYEDAGIHRMFLRQLEPFVLDGSISLVPPRVTQRLVALHDEDGRPDLAERIIWHIDPSCLDINQAINLCRTHQLWDALVYVYTRALRDYVSPIVEFLGLIRSIQQDHAPTDTVIKNAYKIYSYLATVLCGQIYPSQEPLEADEALFAKKDAYSFIFCGHSTMWPAEGGSLVLTSQEENGTEPTYPYARFLLRFDAESFLHCLDLAFEDTYLNESSHGTSRLMIVTILLDILSSGDLSPSDATFINIFIARNVPKYIQFIQVGPSILHNILTALATEPEVETREDRQLAAEYLLSVYTPHDGDRLLQLFEDAGFYRILRSWYRHERRWGSLLTAFLHDSELRPSEIFSGFEEVLTISARENKKQVPGDVINVLATSLPELLQANVLATAALIDKHAPQLHETALESQTLSDDHDQFIYLNHLVHGSEHDQYPTTPNSPSRITSQLCHRFIRLQCRFAPSGVIDALKHVQDGIDWPTALSICEEAGAYEAVIWASNYRGQPQEALSKSEVFEKQLTLDLARTLASAAPGSMDSVYKCLNDLRAIGRRGTSVCMEHSSLSSPAEVPLEDIWYQLLSSQIHTVQTLSGCCSPGRGGDTGLEGEVLSTLRAIVQETFSSLVSVSSTQAVSFPRLFKRLVDPTIHSGTTGTPYTEFRAMLTGMLESYRTDGDMLIISKNLIDRDVFDFVEQYAKEKMRGWTPSRGMLRAHRLDFHGQELYTISDA</sequence>
<dbReference type="InterPro" id="IPR025941">
    <property type="entry name" value="Vps8_central_dom"/>
</dbReference>
<dbReference type="STRING" id="180088.A0A1J8QDQ6"/>
<accession>A0A1J8QDQ6</accession>
<dbReference type="Pfam" id="PF12816">
    <property type="entry name" value="TPR_Vps8"/>
    <property type="match status" value="1"/>
</dbReference>
<feature type="domain" description="VPS8-like TPR-like repeats" evidence="2">
    <location>
        <begin position="655"/>
        <end position="811"/>
    </location>
</feature>
<evidence type="ECO:0000259" key="1">
    <source>
        <dbReference type="Pfam" id="PF12816"/>
    </source>
</evidence>
<name>A0A1J8QDQ6_9AGAM</name>
<dbReference type="GO" id="GO:0030897">
    <property type="term" value="C:HOPS complex"/>
    <property type="evidence" value="ECO:0007669"/>
    <property type="project" value="TreeGrafter"/>
</dbReference>
<feature type="non-terminal residue" evidence="3">
    <location>
        <position position="1"/>
    </location>
</feature>
<evidence type="ECO:0000259" key="2">
    <source>
        <dbReference type="Pfam" id="PF25066"/>
    </source>
</evidence>
<dbReference type="AlphaFoldDB" id="A0A1J8QDQ6"/>
<feature type="domain" description="Vacuolar protein sorting-associated protein 8 central" evidence="1">
    <location>
        <begin position="132"/>
        <end position="328"/>
    </location>
</feature>
<dbReference type="Proteomes" id="UP000183567">
    <property type="component" value="Unassembled WGS sequence"/>
</dbReference>
<proteinExistence type="predicted"/>
<comment type="caution">
    <text evidence="3">The sequence shown here is derived from an EMBL/GenBank/DDBJ whole genome shotgun (WGS) entry which is preliminary data.</text>
</comment>
<dbReference type="GO" id="GO:0006623">
    <property type="term" value="P:protein targeting to vacuole"/>
    <property type="evidence" value="ECO:0007669"/>
    <property type="project" value="InterPro"/>
</dbReference>
<dbReference type="Pfam" id="PF25066">
    <property type="entry name" value="TPR_VPS8_2"/>
    <property type="match status" value="1"/>
</dbReference>
<dbReference type="GO" id="GO:0034058">
    <property type="term" value="P:endosomal vesicle fusion"/>
    <property type="evidence" value="ECO:0007669"/>
    <property type="project" value="TreeGrafter"/>
</dbReference>
<dbReference type="InterPro" id="IPR059070">
    <property type="entry name" value="TPR_VPS8_2"/>
</dbReference>
<reference evidence="3 4" key="1">
    <citation type="submission" date="2016-03" db="EMBL/GenBank/DDBJ databases">
        <title>Comparative genomics of the ectomycorrhizal sister species Rhizopogon vinicolor and Rhizopogon vesiculosus (Basidiomycota: Boletales) reveals a divergence of the mating type B locus.</title>
        <authorList>
            <person name="Mujic A.B."/>
            <person name="Kuo A."/>
            <person name="Tritt A."/>
            <person name="Lipzen A."/>
            <person name="Chen C."/>
            <person name="Johnson J."/>
            <person name="Sharma A."/>
            <person name="Barry K."/>
            <person name="Grigoriev I.V."/>
            <person name="Spatafora J.W."/>
        </authorList>
    </citation>
    <scope>NUCLEOTIDE SEQUENCE [LARGE SCALE GENOMIC DNA]</scope>
    <source>
        <strain evidence="3 4">AM-OR11-056</strain>
    </source>
</reference>
<dbReference type="EMBL" id="LVVM01004957">
    <property type="protein sequence ID" value="OJA11721.1"/>
    <property type="molecule type" value="Genomic_DNA"/>
</dbReference>
<evidence type="ECO:0000313" key="3">
    <source>
        <dbReference type="EMBL" id="OJA11721.1"/>
    </source>
</evidence>
<keyword evidence="4" id="KW-1185">Reference proteome</keyword>
<dbReference type="PANTHER" id="PTHR12616">
    <property type="entry name" value="VACUOLAR PROTEIN SORTING VPS41"/>
    <property type="match status" value="1"/>
</dbReference>
<organism evidence="3 4">
    <name type="scientific">Rhizopogon vesiculosus</name>
    <dbReference type="NCBI Taxonomy" id="180088"/>
    <lineage>
        <taxon>Eukaryota</taxon>
        <taxon>Fungi</taxon>
        <taxon>Dikarya</taxon>
        <taxon>Basidiomycota</taxon>
        <taxon>Agaricomycotina</taxon>
        <taxon>Agaricomycetes</taxon>
        <taxon>Agaricomycetidae</taxon>
        <taxon>Boletales</taxon>
        <taxon>Suillineae</taxon>
        <taxon>Rhizopogonaceae</taxon>
        <taxon>Rhizopogon</taxon>
    </lineage>
</organism>
<dbReference type="GO" id="GO:0005770">
    <property type="term" value="C:late endosome"/>
    <property type="evidence" value="ECO:0007669"/>
    <property type="project" value="TreeGrafter"/>
</dbReference>
<evidence type="ECO:0000313" key="4">
    <source>
        <dbReference type="Proteomes" id="UP000183567"/>
    </source>
</evidence>
<dbReference type="OrthoDB" id="289913at2759"/>
<dbReference type="PANTHER" id="PTHR12616:SF8">
    <property type="entry name" value="VACUOLAR PROTEIN SORTING-ASSOCIATED PROTEIN 8 HOMOLOG"/>
    <property type="match status" value="1"/>
</dbReference>